<evidence type="ECO:0000256" key="1">
    <source>
        <dbReference type="ARBA" id="ARBA00001946"/>
    </source>
</evidence>
<dbReference type="GO" id="GO:0008781">
    <property type="term" value="F:N-acylneuraminate cytidylyltransferase activity"/>
    <property type="evidence" value="ECO:0007669"/>
    <property type="project" value="TreeGrafter"/>
</dbReference>
<keyword evidence="4" id="KW-0479">Metal-binding</keyword>
<dbReference type="Proteomes" id="UP000704960">
    <property type="component" value="Unassembled WGS sequence"/>
</dbReference>
<dbReference type="InterPro" id="IPR036412">
    <property type="entry name" value="HAD-like_sf"/>
</dbReference>
<dbReference type="Gene3D" id="3.40.50.1000">
    <property type="entry name" value="HAD superfamily/HAD-like"/>
    <property type="match status" value="1"/>
</dbReference>
<dbReference type="GO" id="GO:0046872">
    <property type="term" value="F:metal ion binding"/>
    <property type="evidence" value="ECO:0007669"/>
    <property type="project" value="UniProtKB-KW"/>
</dbReference>
<dbReference type="AlphaFoldDB" id="A0A932YXZ2"/>
<keyword evidence="5 7" id="KW-0378">Hydrolase</keyword>
<dbReference type="SFLD" id="SFLDS00003">
    <property type="entry name" value="Haloacid_Dehalogenase"/>
    <property type="match status" value="1"/>
</dbReference>
<evidence type="ECO:0000313" key="8">
    <source>
        <dbReference type="Proteomes" id="UP000704960"/>
    </source>
</evidence>
<dbReference type="SUPFAM" id="SSF56784">
    <property type="entry name" value="HAD-like"/>
    <property type="match status" value="1"/>
</dbReference>
<dbReference type="EMBL" id="JACQMJ010000008">
    <property type="protein sequence ID" value="MBI4132321.1"/>
    <property type="molecule type" value="Genomic_DNA"/>
</dbReference>
<evidence type="ECO:0000313" key="7">
    <source>
        <dbReference type="EMBL" id="MBI4132321.1"/>
    </source>
</evidence>
<comment type="cofactor">
    <cofactor evidence="1">
        <name>Mg(2+)</name>
        <dbReference type="ChEBI" id="CHEBI:18420"/>
    </cofactor>
</comment>
<dbReference type="Pfam" id="PF08282">
    <property type="entry name" value="Hydrolase_3"/>
    <property type="match status" value="1"/>
</dbReference>
<keyword evidence="6" id="KW-0460">Magnesium</keyword>
<dbReference type="PANTHER" id="PTHR21485">
    <property type="entry name" value="HAD SUPERFAMILY MEMBERS CMAS AND KDSC"/>
    <property type="match status" value="1"/>
</dbReference>
<evidence type="ECO:0000256" key="3">
    <source>
        <dbReference type="ARBA" id="ARBA00011881"/>
    </source>
</evidence>
<comment type="subunit">
    <text evidence="3">Homotetramer.</text>
</comment>
<gene>
    <name evidence="7" type="ORF">HY474_01680</name>
</gene>
<sequence length="188" mass="20431">MLPQELHNRAEKIKAVALDGDGVFFTGRAFIHPEHGEYLKERSHIDGQGISLLRACGLRVALVSGEATGFLEAAGKKLNALPSVRDGRWPPVAVFTGPQGKDKVVAIGRWLEELGVSWKECAAMGDDVSDFELLKKAGFAAVPRQAEEIVKKIAHYATPREGGNGAIRDLCNLILEAKGIDETTLEFR</sequence>
<name>A0A932YXZ2_9BACT</name>
<dbReference type="PANTHER" id="PTHR21485:SF3">
    <property type="entry name" value="N-ACYLNEURAMINATE CYTIDYLYLTRANSFERASE"/>
    <property type="match status" value="1"/>
</dbReference>
<dbReference type="InterPro" id="IPR050793">
    <property type="entry name" value="CMP-NeuNAc_synthase"/>
</dbReference>
<accession>A0A932YXZ2</accession>
<dbReference type="SFLD" id="SFLDG01136">
    <property type="entry name" value="C1.6:_Phosphoserine_Phosphatas"/>
    <property type="match status" value="1"/>
</dbReference>
<evidence type="ECO:0000256" key="5">
    <source>
        <dbReference type="ARBA" id="ARBA00022801"/>
    </source>
</evidence>
<evidence type="ECO:0000256" key="4">
    <source>
        <dbReference type="ARBA" id="ARBA00022723"/>
    </source>
</evidence>
<proteinExistence type="inferred from homology"/>
<protein>
    <submittedName>
        <fullName evidence="7">HAD hydrolase family protein</fullName>
    </submittedName>
</protein>
<dbReference type="InterPro" id="IPR023214">
    <property type="entry name" value="HAD_sf"/>
</dbReference>
<evidence type="ECO:0000256" key="6">
    <source>
        <dbReference type="ARBA" id="ARBA00022842"/>
    </source>
</evidence>
<organism evidence="7 8">
    <name type="scientific">Candidatus Sungiibacteriota bacterium</name>
    <dbReference type="NCBI Taxonomy" id="2750080"/>
    <lineage>
        <taxon>Bacteria</taxon>
        <taxon>Candidatus Sungiibacteriota</taxon>
    </lineage>
</organism>
<comment type="similarity">
    <text evidence="2">Belongs to the KdsC family.</text>
</comment>
<dbReference type="InterPro" id="IPR010023">
    <property type="entry name" value="KdsC_fam"/>
</dbReference>
<dbReference type="SFLD" id="SFLDG01138">
    <property type="entry name" value="C1.6.2:_Deoxy-d-mannose-octulo"/>
    <property type="match status" value="1"/>
</dbReference>
<dbReference type="GO" id="GO:0016788">
    <property type="term" value="F:hydrolase activity, acting on ester bonds"/>
    <property type="evidence" value="ECO:0007669"/>
    <property type="project" value="InterPro"/>
</dbReference>
<reference evidence="7" key="1">
    <citation type="submission" date="2020-07" db="EMBL/GenBank/DDBJ databases">
        <title>Huge and variable diversity of episymbiotic CPR bacteria and DPANN archaea in groundwater ecosystems.</title>
        <authorList>
            <person name="He C.Y."/>
            <person name="Keren R."/>
            <person name="Whittaker M."/>
            <person name="Farag I.F."/>
            <person name="Doudna J."/>
            <person name="Cate J.H.D."/>
            <person name="Banfield J.F."/>
        </authorList>
    </citation>
    <scope>NUCLEOTIDE SEQUENCE</scope>
    <source>
        <strain evidence="7">NC_groundwater_1226_Ag_S-0.1um_59_124</strain>
    </source>
</reference>
<evidence type="ECO:0000256" key="2">
    <source>
        <dbReference type="ARBA" id="ARBA00005893"/>
    </source>
</evidence>
<comment type="caution">
    <text evidence="7">The sequence shown here is derived from an EMBL/GenBank/DDBJ whole genome shotgun (WGS) entry which is preliminary data.</text>
</comment>